<name>A0A955L2Y7_9BACT</name>
<proteinExistence type="predicted"/>
<evidence type="ECO:0008006" key="3">
    <source>
        <dbReference type="Google" id="ProtNLM"/>
    </source>
</evidence>
<reference evidence="1" key="2">
    <citation type="journal article" date="2021" name="Microbiome">
        <title>Successional dynamics and alternative stable states in a saline activated sludge microbial community over 9 years.</title>
        <authorList>
            <person name="Wang Y."/>
            <person name="Ye J."/>
            <person name="Ju F."/>
            <person name="Liu L."/>
            <person name="Boyd J.A."/>
            <person name="Deng Y."/>
            <person name="Parks D.H."/>
            <person name="Jiang X."/>
            <person name="Yin X."/>
            <person name="Woodcroft B.J."/>
            <person name="Tyson G.W."/>
            <person name="Hugenholtz P."/>
            <person name="Polz M.F."/>
            <person name="Zhang T."/>
        </authorList>
    </citation>
    <scope>NUCLEOTIDE SEQUENCE</scope>
    <source>
        <strain evidence="1">HKST-UBA10</strain>
    </source>
</reference>
<reference evidence="1" key="1">
    <citation type="submission" date="2020-04" db="EMBL/GenBank/DDBJ databases">
        <authorList>
            <person name="Zhang T."/>
        </authorList>
    </citation>
    <scope>NUCLEOTIDE SEQUENCE</scope>
    <source>
        <strain evidence="1">HKST-UBA10</strain>
    </source>
</reference>
<comment type="caution">
    <text evidence="1">The sequence shown here is derived from an EMBL/GenBank/DDBJ whole genome shotgun (WGS) entry which is preliminary data.</text>
</comment>
<sequence>MKSITCPECKNTLQVEDSVKVGDVKECEFCGVELEMTNVSGEVLEFEMLEEEK</sequence>
<dbReference type="EMBL" id="JAGQLG010000029">
    <property type="protein sequence ID" value="MCA9381953.1"/>
    <property type="molecule type" value="Genomic_DNA"/>
</dbReference>
<gene>
    <name evidence="1" type="ORF">KC660_00925</name>
</gene>
<dbReference type="Gene3D" id="2.20.28.160">
    <property type="match status" value="1"/>
</dbReference>
<protein>
    <recommendedName>
        <fullName evidence="3">Lysine biosynthesis protein LysW</fullName>
    </recommendedName>
</protein>
<dbReference type="Pfam" id="PF21344">
    <property type="entry name" value="Zn_ribbon_LysW"/>
    <property type="match status" value="1"/>
</dbReference>
<evidence type="ECO:0000313" key="1">
    <source>
        <dbReference type="EMBL" id="MCA9381953.1"/>
    </source>
</evidence>
<evidence type="ECO:0000313" key="2">
    <source>
        <dbReference type="Proteomes" id="UP000782843"/>
    </source>
</evidence>
<organism evidence="1 2">
    <name type="scientific">Candidatus Dojkabacteria bacterium</name>
    <dbReference type="NCBI Taxonomy" id="2099670"/>
    <lineage>
        <taxon>Bacteria</taxon>
        <taxon>Candidatus Dojkabacteria</taxon>
    </lineage>
</organism>
<dbReference type="Proteomes" id="UP000782843">
    <property type="component" value="Unassembled WGS sequence"/>
</dbReference>
<dbReference type="InterPro" id="IPR005906">
    <property type="entry name" value="LysW"/>
</dbReference>
<accession>A0A955L2Y7</accession>
<dbReference type="AlphaFoldDB" id="A0A955L2Y7"/>